<protein>
    <recommendedName>
        <fullName evidence="2">TPM domain-containing protein</fullName>
    </recommendedName>
</protein>
<accession>A0A1I2C855</accession>
<feature type="transmembrane region" description="Helical" evidence="1">
    <location>
        <begin position="182"/>
        <end position="200"/>
    </location>
</feature>
<keyword evidence="1" id="KW-0472">Membrane</keyword>
<dbReference type="Pfam" id="PF04536">
    <property type="entry name" value="TPM_phosphatase"/>
    <property type="match status" value="1"/>
</dbReference>
<feature type="domain" description="TPM" evidence="2">
    <location>
        <begin position="34"/>
        <end position="160"/>
    </location>
</feature>
<sequence length="268" mass="28279">MIRLYSILLVVLFLGPVASSGQDFPERPQPPRLINDFADVLDSRAENLLEQELVAFARQTSTQIAVVTISDLEGYDKADYAFQLAEKWGIGQKGKDNGVLILVQPKIGNKRGQAFIATGYGLEGVVPDAVARRIVDNEMIPRFKRNDYAGGIAAGVSVLMELTRGEYTAEGYLKKTGSSGSMLGGIGIIVFFFIILLTSLGRQRARHSSIGHDLPFWVLLSMLGSGSRSQTGSWGSFSSGSGPFGGSGGGFGGFGGGSFGGGGAGGSW</sequence>
<dbReference type="STRING" id="385682.SAMN05444380_11530"/>
<dbReference type="RefSeq" id="WP_010526059.1">
    <property type="nucleotide sequence ID" value="NZ_AFSL01000002.1"/>
</dbReference>
<dbReference type="Gene3D" id="3.10.310.50">
    <property type="match status" value="1"/>
</dbReference>
<keyword evidence="1" id="KW-1133">Transmembrane helix</keyword>
<dbReference type="Proteomes" id="UP000181976">
    <property type="component" value="Unassembled WGS sequence"/>
</dbReference>
<reference evidence="3 4" key="1">
    <citation type="submission" date="2016-10" db="EMBL/GenBank/DDBJ databases">
        <authorList>
            <person name="de Groot N.N."/>
        </authorList>
    </citation>
    <scope>NUCLEOTIDE SEQUENCE [LARGE SCALE GENOMIC DNA]</scope>
    <source>
        <strain evidence="3 4">DSM 19012</strain>
    </source>
</reference>
<dbReference type="eggNOG" id="COG1512">
    <property type="taxonomic scope" value="Bacteria"/>
</dbReference>
<proteinExistence type="predicted"/>
<dbReference type="InterPro" id="IPR007621">
    <property type="entry name" value="TPM_dom"/>
</dbReference>
<name>A0A1I2C855_9BACT</name>
<organism evidence="3 4">
    <name type="scientific">Thermophagus xiamenensis</name>
    <dbReference type="NCBI Taxonomy" id="385682"/>
    <lineage>
        <taxon>Bacteria</taxon>
        <taxon>Pseudomonadati</taxon>
        <taxon>Bacteroidota</taxon>
        <taxon>Bacteroidia</taxon>
        <taxon>Marinilabiliales</taxon>
        <taxon>Marinilabiliaceae</taxon>
        <taxon>Thermophagus</taxon>
    </lineage>
</organism>
<evidence type="ECO:0000313" key="3">
    <source>
        <dbReference type="EMBL" id="SFE63993.1"/>
    </source>
</evidence>
<dbReference type="AlphaFoldDB" id="A0A1I2C855"/>
<dbReference type="PANTHER" id="PTHR30373:SF2">
    <property type="entry name" value="UPF0603 PROTEIN YGCG"/>
    <property type="match status" value="1"/>
</dbReference>
<evidence type="ECO:0000256" key="1">
    <source>
        <dbReference type="SAM" id="Phobius"/>
    </source>
</evidence>
<evidence type="ECO:0000313" key="4">
    <source>
        <dbReference type="Proteomes" id="UP000181976"/>
    </source>
</evidence>
<keyword evidence="1" id="KW-0812">Transmembrane</keyword>
<dbReference type="OrthoDB" id="9810918at2"/>
<gene>
    <name evidence="3" type="ORF">SAMN05444380_11530</name>
</gene>
<dbReference type="InParanoid" id="A0A1I2C855"/>
<dbReference type="EMBL" id="FONA01000015">
    <property type="protein sequence ID" value="SFE63993.1"/>
    <property type="molecule type" value="Genomic_DNA"/>
</dbReference>
<keyword evidence="4" id="KW-1185">Reference proteome</keyword>
<dbReference type="PANTHER" id="PTHR30373">
    <property type="entry name" value="UPF0603 PROTEIN YGCG"/>
    <property type="match status" value="1"/>
</dbReference>
<evidence type="ECO:0000259" key="2">
    <source>
        <dbReference type="Pfam" id="PF04536"/>
    </source>
</evidence>